<reference evidence="3" key="1">
    <citation type="journal article" date="2019" name="Int. J. Syst. Evol. Microbiol.">
        <title>The Global Catalogue of Microorganisms (GCM) 10K type strain sequencing project: providing services to taxonomists for standard genome sequencing and annotation.</title>
        <authorList>
            <consortium name="The Broad Institute Genomics Platform"/>
            <consortium name="The Broad Institute Genome Sequencing Center for Infectious Disease"/>
            <person name="Wu L."/>
            <person name="Ma J."/>
        </authorList>
    </citation>
    <scope>NUCLEOTIDE SEQUENCE [LARGE SCALE GENOMIC DNA]</scope>
    <source>
        <strain evidence="3">KCTC 42964</strain>
    </source>
</reference>
<dbReference type="SUPFAM" id="SSF52540">
    <property type="entry name" value="P-loop containing nucleoside triphosphate hydrolases"/>
    <property type="match status" value="1"/>
</dbReference>
<comment type="caution">
    <text evidence="2">The sequence shown here is derived from an EMBL/GenBank/DDBJ whole genome shotgun (WGS) entry which is preliminary data.</text>
</comment>
<evidence type="ECO:0000313" key="3">
    <source>
        <dbReference type="Proteomes" id="UP001595528"/>
    </source>
</evidence>
<feature type="region of interest" description="Disordered" evidence="1">
    <location>
        <begin position="300"/>
        <end position="341"/>
    </location>
</feature>
<name>A0ABV7L8I9_9PROT</name>
<evidence type="ECO:0000256" key="1">
    <source>
        <dbReference type="SAM" id="MobiDB-lite"/>
    </source>
</evidence>
<gene>
    <name evidence="2" type="ORF">ACFOGJ_26510</name>
</gene>
<feature type="compositionally biased region" description="Acidic residues" evidence="1">
    <location>
        <begin position="311"/>
        <end position="323"/>
    </location>
</feature>
<proteinExistence type="predicted"/>
<dbReference type="Proteomes" id="UP001595528">
    <property type="component" value="Unassembled WGS sequence"/>
</dbReference>
<feature type="compositionally biased region" description="Low complexity" evidence="1">
    <location>
        <begin position="35"/>
        <end position="56"/>
    </location>
</feature>
<dbReference type="EMBL" id="JBHRTR010000049">
    <property type="protein sequence ID" value="MFC3230825.1"/>
    <property type="molecule type" value="Genomic_DNA"/>
</dbReference>
<dbReference type="Gene3D" id="3.40.50.300">
    <property type="entry name" value="P-loop containing nucleotide triphosphate hydrolases"/>
    <property type="match status" value="1"/>
</dbReference>
<accession>A0ABV7L8I9</accession>
<sequence>MSSVPPTAAVAALRQTLRIQEARRLLAAVTDPTRASGGPAAMAQQPGAQQPRAQQSGAVALGLPAVDAALPWHGLPAGGLHEICAVSAGGSGGETAAIAFAAFLAGRFQQAAGQQAARGAGAPVIWCRLLPRRQEDGLPYGPGLRACGLATESLVLAEARREEDLFWALEEALRDSPAAAVVGEVARVGAALPDVALRRLQLAAERSGRPLLLLRPDPGAAGRSCPSLTRWRIAARPSVRQAGEGTGAGRETAEIEAAEIEAPEIEVAGILPPPCWDLDLLRCRGGRPGRWRLHGTFDAASGASTVPDAGPDADDGPADDGPADDGKMAGDRNDGHPGRGA</sequence>
<dbReference type="RefSeq" id="WP_379906281.1">
    <property type="nucleotide sequence ID" value="NZ_JBHRTR010000049.1"/>
</dbReference>
<dbReference type="InterPro" id="IPR027417">
    <property type="entry name" value="P-loop_NTPase"/>
</dbReference>
<protein>
    <submittedName>
        <fullName evidence="2">ImuA family protein</fullName>
    </submittedName>
</protein>
<feature type="region of interest" description="Disordered" evidence="1">
    <location>
        <begin position="31"/>
        <end position="56"/>
    </location>
</feature>
<feature type="compositionally biased region" description="Basic and acidic residues" evidence="1">
    <location>
        <begin position="324"/>
        <end position="341"/>
    </location>
</feature>
<organism evidence="2 3">
    <name type="scientific">Marinibaculum pumilum</name>
    <dbReference type="NCBI Taxonomy" id="1766165"/>
    <lineage>
        <taxon>Bacteria</taxon>
        <taxon>Pseudomonadati</taxon>
        <taxon>Pseudomonadota</taxon>
        <taxon>Alphaproteobacteria</taxon>
        <taxon>Rhodospirillales</taxon>
        <taxon>Rhodospirillaceae</taxon>
        <taxon>Marinibaculum</taxon>
    </lineage>
</organism>
<keyword evidence="3" id="KW-1185">Reference proteome</keyword>
<evidence type="ECO:0000313" key="2">
    <source>
        <dbReference type="EMBL" id="MFC3230825.1"/>
    </source>
</evidence>